<dbReference type="InterPro" id="IPR013083">
    <property type="entry name" value="Znf_RING/FYVE/PHD"/>
</dbReference>
<name>A0AAD3CGS8_9STRA</name>
<dbReference type="GO" id="GO:0008270">
    <property type="term" value="F:zinc ion binding"/>
    <property type="evidence" value="ECO:0007669"/>
    <property type="project" value="UniProtKB-KW"/>
</dbReference>
<evidence type="ECO:0000256" key="14">
    <source>
        <dbReference type="SAM" id="MobiDB-lite"/>
    </source>
</evidence>
<evidence type="ECO:0000256" key="10">
    <source>
        <dbReference type="ARBA" id="ARBA00022989"/>
    </source>
</evidence>
<evidence type="ECO:0000256" key="8">
    <source>
        <dbReference type="ARBA" id="ARBA00022833"/>
    </source>
</evidence>
<dbReference type="Pfam" id="PF04757">
    <property type="entry name" value="Pex2_Pex12"/>
    <property type="match status" value="1"/>
</dbReference>
<keyword evidence="9" id="KW-0653">Protein transport</keyword>
<evidence type="ECO:0000256" key="7">
    <source>
        <dbReference type="ARBA" id="ARBA00022771"/>
    </source>
</evidence>
<dbReference type="GO" id="GO:0006513">
    <property type="term" value="P:protein monoubiquitination"/>
    <property type="evidence" value="ECO:0007669"/>
    <property type="project" value="TreeGrafter"/>
</dbReference>
<dbReference type="Gene3D" id="3.30.40.10">
    <property type="entry name" value="Zinc/RING finger domain, C3HC4 (zinc finger)"/>
    <property type="match status" value="1"/>
</dbReference>
<evidence type="ECO:0000256" key="11">
    <source>
        <dbReference type="ARBA" id="ARBA00023136"/>
    </source>
</evidence>
<dbReference type="Proteomes" id="UP001054902">
    <property type="component" value="Unassembled WGS sequence"/>
</dbReference>
<organism evidence="16 17">
    <name type="scientific">Chaetoceros tenuissimus</name>
    <dbReference type="NCBI Taxonomy" id="426638"/>
    <lineage>
        <taxon>Eukaryota</taxon>
        <taxon>Sar</taxon>
        <taxon>Stramenopiles</taxon>
        <taxon>Ochrophyta</taxon>
        <taxon>Bacillariophyta</taxon>
        <taxon>Coscinodiscophyceae</taxon>
        <taxon>Chaetocerotophycidae</taxon>
        <taxon>Chaetocerotales</taxon>
        <taxon>Chaetocerotaceae</taxon>
        <taxon>Chaetoceros</taxon>
    </lineage>
</organism>
<evidence type="ECO:0000256" key="9">
    <source>
        <dbReference type="ARBA" id="ARBA00022927"/>
    </source>
</evidence>
<evidence type="ECO:0000256" key="4">
    <source>
        <dbReference type="ARBA" id="ARBA00022448"/>
    </source>
</evidence>
<dbReference type="GO" id="GO:0004842">
    <property type="term" value="F:ubiquitin-protein transferase activity"/>
    <property type="evidence" value="ECO:0007669"/>
    <property type="project" value="TreeGrafter"/>
</dbReference>
<dbReference type="SUPFAM" id="SSF57850">
    <property type="entry name" value="RING/U-box"/>
    <property type="match status" value="1"/>
</dbReference>
<evidence type="ECO:0000256" key="2">
    <source>
        <dbReference type="ARBA" id="ARBA00004906"/>
    </source>
</evidence>
<keyword evidence="12" id="KW-0576">Peroxisome</keyword>
<keyword evidence="5" id="KW-0812">Transmembrane</keyword>
<dbReference type="AlphaFoldDB" id="A0AAD3CGS8"/>
<evidence type="ECO:0000256" key="12">
    <source>
        <dbReference type="ARBA" id="ARBA00023140"/>
    </source>
</evidence>
<sequence length="410" mass="46667">MSTSSPLDYKNIMLAEETTISPHNHFPSFLEMKVIQETTHAGQNAITTTLQAIQDHLYKNLTHGNTFKQKIMKKIHDIIQTYKLEVEALVHYIILRKSLLHSQATLSESMYGMKRSRVTSSHKLQELDSQDGIRNALLLSLSTYSFKRMETFFQKIRDASVINGKWKSFKRVFRQVYPYLHMSQHGIQLLYEFRYLIGSSRYFDPSQHILGQIVRRVTQADLDAKKKKSIGRDEIAWKENKSVVSQISSSHMEVIKKSITIAIGSALMIGYIGKLRQLMQRIRMQQSTSDHSTEERDGIGYHNQVQTGNEESAQNHPESEKAKLEGFTVPPPMKPIPPESFEGVEPNKNSQACPICLSDRVNPAASSSGYVFCFKCLVMYIRDKGPHCPVVGIHCDESQVVRLFEPSNGS</sequence>
<evidence type="ECO:0000256" key="1">
    <source>
        <dbReference type="ARBA" id="ARBA00004585"/>
    </source>
</evidence>
<evidence type="ECO:0000313" key="16">
    <source>
        <dbReference type="EMBL" id="GFH44624.1"/>
    </source>
</evidence>
<dbReference type="InterPro" id="IPR006845">
    <property type="entry name" value="Pex_N"/>
</dbReference>
<dbReference type="PANTHER" id="PTHR12888:SF0">
    <property type="entry name" value="PEROXISOME ASSEMBLY PROTEIN 12"/>
    <property type="match status" value="1"/>
</dbReference>
<comment type="caution">
    <text evidence="16">The sequence shown here is derived from an EMBL/GenBank/DDBJ whole genome shotgun (WGS) entry which is preliminary data.</text>
</comment>
<proteinExistence type="inferred from homology"/>
<dbReference type="InterPro" id="IPR017375">
    <property type="entry name" value="PEX12"/>
</dbReference>
<evidence type="ECO:0000256" key="13">
    <source>
        <dbReference type="ARBA" id="ARBA00029692"/>
    </source>
</evidence>
<feature type="domain" description="Pex N-terminal" evidence="15">
    <location>
        <begin position="80"/>
        <end position="244"/>
    </location>
</feature>
<accession>A0AAD3CGS8</accession>
<gene>
    <name evidence="16" type="ORF">CTEN210_01098</name>
</gene>
<feature type="region of interest" description="Disordered" evidence="14">
    <location>
        <begin position="309"/>
        <end position="331"/>
    </location>
</feature>
<dbReference type="GO" id="GO:0005778">
    <property type="term" value="C:peroxisomal membrane"/>
    <property type="evidence" value="ECO:0007669"/>
    <property type="project" value="UniProtKB-SubCell"/>
</dbReference>
<keyword evidence="7" id="KW-0863">Zinc-finger</keyword>
<evidence type="ECO:0000256" key="5">
    <source>
        <dbReference type="ARBA" id="ARBA00022692"/>
    </source>
</evidence>
<keyword evidence="6" id="KW-0479">Metal-binding</keyword>
<comment type="similarity">
    <text evidence="3">Belongs to the pex2/pex10/pex12 family.</text>
</comment>
<dbReference type="PANTHER" id="PTHR12888">
    <property type="entry name" value="PEROXISOME ASSEMBLY PROTEIN 12 PEROXIN-12"/>
    <property type="match status" value="1"/>
</dbReference>
<evidence type="ECO:0000256" key="3">
    <source>
        <dbReference type="ARBA" id="ARBA00008704"/>
    </source>
</evidence>
<comment type="subcellular location">
    <subcellularLocation>
        <location evidence="1">Peroxisome membrane</location>
        <topology evidence="1">Multi-pass membrane protein</topology>
    </subcellularLocation>
</comment>
<evidence type="ECO:0000313" key="17">
    <source>
        <dbReference type="Proteomes" id="UP001054902"/>
    </source>
</evidence>
<reference evidence="16 17" key="1">
    <citation type="journal article" date="2021" name="Sci. Rep.">
        <title>The genome of the diatom Chaetoceros tenuissimus carries an ancient integrated fragment of an extant virus.</title>
        <authorList>
            <person name="Hongo Y."/>
            <person name="Kimura K."/>
            <person name="Takaki Y."/>
            <person name="Yoshida Y."/>
            <person name="Baba S."/>
            <person name="Kobayashi G."/>
            <person name="Nagasaki K."/>
            <person name="Hano T."/>
            <person name="Tomaru Y."/>
        </authorList>
    </citation>
    <scope>NUCLEOTIDE SEQUENCE [LARGE SCALE GENOMIC DNA]</scope>
    <source>
        <strain evidence="16 17">NIES-3715</strain>
    </source>
</reference>
<dbReference type="GO" id="GO:0016558">
    <property type="term" value="P:protein import into peroxisome matrix"/>
    <property type="evidence" value="ECO:0007669"/>
    <property type="project" value="InterPro"/>
</dbReference>
<dbReference type="EMBL" id="BLLK01000020">
    <property type="protein sequence ID" value="GFH44624.1"/>
    <property type="molecule type" value="Genomic_DNA"/>
</dbReference>
<evidence type="ECO:0000259" key="15">
    <source>
        <dbReference type="Pfam" id="PF04757"/>
    </source>
</evidence>
<protein>
    <recommendedName>
        <fullName evidence="13">Peroxin-12</fullName>
    </recommendedName>
</protein>
<evidence type="ECO:0000256" key="6">
    <source>
        <dbReference type="ARBA" id="ARBA00022723"/>
    </source>
</evidence>
<keyword evidence="4" id="KW-0813">Transport</keyword>
<keyword evidence="8" id="KW-0862">Zinc</keyword>
<dbReference type="GO" id="GO:1990429">
    <property type="term" value="C:peroxisomal importomer complex"/>
    <property type="evidence" value="ECO:0007669"/>
    <property type="project" value="TreeGrafter"/>
</dbReference>
<keyword evidence="17" id="KW-1185">Reference proteome</keyword>
<keyword evidence="10" id="KW-1133">Transmembrane helix</keyword>
<comment type="pathway">
    <text evidence="2">Protein modification; protein ubiquitination.</text>
</comment>
<keyword evidence="11" id="KW-0472">Membrane</keyword>